<reference evidence="1 2" key="1">
    <citation type="journal article" date="2019" name="ISME J.">
        <title>Genome analyses of uncultured TG2/ZB3 bacteria in 'Margulisbacteria' specifically attached to ectosymbiotic spirochetes of protists in the termite gut.</title>
        <authorList>
            <person name="Utami Y.D."/>
            <person name="Kuwahara H."/>
            <person name="Igai K."/>
            <person name="Murakami T."/>
            <person name="Sugaya K."/>
            <person name="Morikawa T."/>
            <person name="Nagura Y."/>
            <person name="Yuki M."/>
            <person name="Deevong P."/>
            <person name="Inoue T."/>
            <person name="Kihara K."/>
            <person name="Lo N."/>
            <person name="Yamada A."/>
            <person name="Ohkuma M."/>
            <person name="Hongoh Y."/>
        </authorList>
    </citation>
    <scope>NUCLEOTIDE SEQUENCE [LARGE SCALE GENOMIC DNA]</scope>
    <source>
        <strain evidence="1">NkOx7-01</strain>
    </source>
</reference>
<proteinExistence type="predicted"/>
<evidence type="ECO:0000313" key="1">
    <source>
        <dbReference type="EMBL" id="GBR72798.1"/>
    </source>
</evidence>
<evidence type="ECO:0000313" key="2">
    <source>
        <dbReference type="Proteomes" id="UP000269352"/>
    </source>
</evidence>
<accession>A0A388T841</accession>
<comment type="caution">
    <text evidence="1">The sequence shown here is derived from an EMBL/GenBank/DDBJ whole genome shotgun (WGS) entry which is preliminary data.</text>
</comment>
<sequence length="136" mass="14568">MKITYQIQNRDDKSTSGILTLNAYNTPIITYQAVSGGWGKGSLPTGKYSTGKLWTPEQIAALSNAASYQVFSFGFFLPLVPKFETDRTELGIHPDGGVPGTLGCVGLKLQTAAEAIRCYMLLLAGTVNGGIDVEVY</sequence>
<evidence type="ECO:0008006" key="3">
    <source>
        <dbReference type="Google" id="ProtNLM"/>
    </source>
</evidence>
<dbReference type="EMBL" id="BGZN01000002">
    <property type="protein sequence ID" value="GBR72798.1"/>
    <property type="molecule type" value="Genomic_DNA"/>
</dbReference>
<name>A0A388T841_TERA1</name>
<keyword evidence="2" id="KW-1185">Reference proteome</keyword>
<dbReference type="AlphaFoldDB" id="A0A388T841"/>
<gene>
    <name evidence="1" type="ORF">NO1_0267</name>
</gene>
<organism evidence="1 2">
    <name type="scientific">Termititenax aidoneus</name>
    <dbReference type="NCBI Taxonomy" id="2218524"/>
    <lineage>
        <taxon>Bacteria</taxon>
        <taxon>Bacillati</taxon>
        <taxon>Candidatus Margulisiibacteriota</taxon>
        <taxon>Candidatus Termititenacia</taxon>
        <taxon>Candidatus Termititenacales</taxon>
        <taxon>Candidatus Termititenacaceae</taxon>
        <taxon>Candidatus Termititenax</taxon>
    </lineage>
</organism>
<protein>
    <recommendedName>
        <fullName evidence="3">YkuD domain-containing protein</fullName>
    </recommendedName>
</protein>
<dbReference type="Proteomes" id="UP000269352">
    <property type="component" value="Unassembled WGS sequence"/>
</dbReference>